<keyword evidence="6" id="KW-1015">Disulfide bond</keyword>
<dbReference type="InterPro" id="IPR013783">
    <property type="entry name" value="Ig-like_fold"/>
</dbReference>
<evidence type="ECO:0000256" key="4">
    <source>
        <dbReference type="ARBA" id="ARBA00022859"/>
    </source>
</evidence>
<evidence type="ECO:0000256" key="8">
    <source>
        <dbReference type="SAM" id="MobiDB-lite"/>
    </source>
</evidence>
<protein>
    <submittedName>
        <fullName evidence="12">Uncharacterized protein LOC122973287</fullName>
    </submittedName>
</protein>
<dbReference type="PANTHER" id="PTHR19433">
    <property type="entry name" value="T-CELL RECEPTOR ALPHA CHAIN V REGION-RELATED"/>
    <property type="match status" value="1"/>
</dbReference>
<feature type="compositionally biased region" description="Basic and acidic residues" evidence="8">
    <location>
        <begin position="153"/>
        <end position="167"/>
    </location>
</feature>
<sequence>MKTFTMITALSLCSISWISVSVSESHIVKVQPGEDVTLQCKNTSSYASESFWSKIVNKTNIVCISAMTGSTSEVKYCNGFKSEKFEMSTNNSTVFLKIKQVDLSDSGLYYCGIYTKGRPIFSEIRLNIEGPTDASPGSTTLIPLNNEPTPCPTEERGSNGSHDEVDDTSKESGVILMLTSVILGGLTAVLIMVIIGLLLRIRKLKTAQEEHNPQRSENQVSDELNYAAVKFKPKAKRREVEENVVYAATR</sequence>
<evidence type="ECO:0000313" key="13">
    <source>
        <dbReference type="Proteomes" id="UP001314229"/>
    </source>
</evidence>
<feature type="compositionally biased region" description="Polar residues" evidence="8">
    <location>
        <begin position="135"/>
        <end position="148"/>
    </location>
</feature>
<dbReference type="SMART" id="SM00409">
    <property type="entry name" value="IG"/>
    <property type="match status" value="1"/>
</dbReference>
<dbReference type="InterPro" id="IPR036179">
    <property type="entry name" value="Ig-like_dom_sf"/>
</dbReference>
<dbReference type="GO" id="GO:0005886">
    <property type="term" value="C:plasma membrane"/>
    <property type="evidence" value="ECO:0007669"/>
    <property type="project" value="UniProtKB-SubCell"/>
</dbReference>
<comment type="caution">
    <text evidence="12">The sequence shown here is derived from an EMBL/GenBank/DDBJ whole genome shotgun (WGS) entry which is preliminary data.</text>
</comment>
<comment type="subcellular location">
    <subcellularLocation>
        <location evidence="1">Cell membrane</location>
    </subcellularLocation>
</comment>
<evidence type="ECO:0000256" key="9">
    <source>
        <dbReference type="SAM" id="Phobius"/>
    </source>
</evidence>
<evidence type="ECO:0000256" key="6">
    <source>
        <dbReference type="ARBA" id="ARBA00023157"/>
    </source>
</evidence>
<keyword evidence="2" id="KW-1003">Cell membrane</keyword>
<keyword evidence="4" id="KW-0391">Immunity</keyword>
<dbReference type="GO" id="GO:0009617">
    <property type="term" value="P:response to bacterium"/>
    <property type="evidence" value="ECO:0007669"/>
    <property type="project" value="TreeGrafter"/>
</dbReference>
<dbReference type="PANTHER" id="PTHR19433:SF111">
    <property type="entry name" value="T CELL RECEPTOR ALPHA VARIABLE 4"/>
    <property type="match status" value="1"/>
</dbReference>
<feature type="signal peptide" evidence="10">
    <location>
        <begin position="1"/>
        <end position="23"/>
    </location>
</feature>
<evidence type="ECO:0000256" key="2">
    <source>
        <dbReference type="ARBA" id="ARBA00022475"/>
    </source>
</evidence>
<dbReference type="Pfam" id="PF07686">
    <property type="entry name" value="V-set"/>
    <property type="match status" value="1"/>
</dbReference>
<dbReference type="Gene3D" id="2.60.40.10">
    <property type="entry name" value="Immunoglobulins"/>
    <property type="match status" value="1"/>
</dbReference>
<keyword evidence="7" id="KW-0325">Glycoprotein</keyword>
<evidence type="ECO:0000256" key="1">
    <source>
        <dbReference type="ARBA" id="ARBA00004236"/>
    </source>
</evidence>
<dbReference type="Proteomes" id="UP001314229">
    <property type="component" value="Unassembled WGS sequence"/>
</dbReference>
<dbReference type="SUPFAM" id="SSF48726">
    <property type="entry name" value="Immunoglobulin"/>
    <property type="match status" value="1"/>
</dbReference>
<organism evidence="12 13">
    <name type="scientific">Scomber scombrus</name>
    <name type="common">Atlantic mackerel</name>
    <name type="synonym">Scomber vernalis</name>
    <dbReference type="NCBI Taxonomy" id="13677"/>
    <lineage>
        <taxon>Eukaryota</taxon>
        <taxon>Metazoa</taxon>
        <taxon>Chordata</taxon>
        <taxon>Craniata</taxon>
        <taxon>Vertebrata</taxon>
        <taxon>Euteleostomi</taxon>
        <taxon>Actinopterygii</taxon>
        <taxon>Neopterygii</taxon>
        <taxon>Teleostei</taxon>
        <taxon>Neoteleostei</taxon>
        <taxon>Acanthomorphata</taxon>
        <taxon>Pelagiaria</taxon>
        <taxon>Scombriformes</taxon>
        <taxon>Scombridae</taxon>
        <taxon>Scomber</taxon>
    </lineage>
</organism>
<accession>A0AAV1PM79</accession>
<dbReference type="InterPro" id="IPR013106">
    <property type="entry name" value="Ig_V-set"/>
</dbReference>
<feature type="domain" description="Ig-like" evidence="11">
    <location>
        <begin position="18"/>
        <end position="111"/>
    </location>
</feature>
<dbReference type="AlphaFoldDB" id="A0AAV1PM79"/>
<dbReference type="InterPro" id="IPR052051">
    <property type="entry name" value="TCR_complex_component"/>
</dbReference>
<evidence type="ECO:0000256" key="3">
    <source>
        <dbReference type="ARBA" id="ARBA00022729"/>
    </source>
</evidence>
<keyword evidence="9" id="KW-0812">Transmembrane</keyword>
<dbReference type="InterPro" id="IPR003599">
    <property type="entry name" value="Ig_sub"/>
</dbReference>
<keyword evidence="3 10" id="KW-0732">Signal</keyword>
<feature type="transmembrane region" description="Helical" evidence="9">
    <location>
        <begin position="174"/>
        <end position="199"/>
    </location>
</feature>
<feature type="chain" id="PRO_5043942807" evidence="10">
    <location>
        <begin position="24"/>
        <end position="250"/>
    </location>
</feature>
<dbReference type="GO" id="GO:0002376">
    <property type="term" value="P:immune system process"/>
    <property type="evidence" value="ECO:0007669"/>
    <property type="project" value="UniProtKB-KW"/>
</dbReference>
<keyword evidence="9" id="KW-1133">Transmembrane helix</keyword>
<evidence type="ECO:0000256" key="5">
    <source>
        <dbReference type="ARBA" id="ARBA00023136"/>
    </source>
</evidence>
<gene>
    <name evidence="12" type="ORF">FSCOSCO3_A023717</name>
</gene>
<evidence type="ECO:0000313" key="12">
    <source>
        <dbReference type="EMBL" id="CAK6973011.1"/>
    </source>
</evidence>
<dbReference type="PROSITE" id="PS50835">
    <property type="entry name" value="IG_LIKE"/>
    <property type="match status" value="1"/>
</dbReference>
<dbReference type="EMBL" id="CAWUFR010000220">
    <property type="protein sequence ID" value="CAK6973011.1"/>
    <property type="molecule type" value="Genomic_DNA"/>
</dbReference>
<dbReference type="InterPro" id="IPR007110">
    <property type="entry name" value="Ig-like_dom"/>
</dbReference>
<keyword evidence="13" id="KW-1185">Reference proteome</keyword>
<name>A0AAV1PM79_SCOSC</name>
<keyword evidence="5 9" id="KW-0472">Membrane</keyword>
<proteinExistence type="predicted"/>
<evidence type="ECO:0000256" key="7">
    <source>
        <dbReference type="ARBA" id="ARBA00023180"/>
    </source>
</evidence>
<evidence type="ECO:0000256" key="10">
    <source>
        <dbReference type="SAM" id="SignalP"/>
    </source>
</evidence>
<evidence type="ECO:0000259" key="11">
    <source>
        <dbReference type="PROSITE" id="PS50835"/>
    </source>
</evidence>
<feature type="region of interest" description="Disordered" evidence="8">
    <location>
        <begin position="135"/>
        <end position="167"/>
    </location>
</feature>
<reference evidence="12 13" key="1">
    <citation type="submission" date="2024-01" db="EMBL/GenBank/DDBJ databases">
        <authorList>
            <person name="Alioto T."/>
            <person name="Alioto T."/>
            <person name="Gomez Garrido J."/>
        </authorList>
    </citation>
    <scope>NUCLEOTIDE SEQUENCE [LARGE SCALE GENOMIC DNA]</scope>
</reference>